<evidence type="ECO:0000256" key="3">
    <source>
        <dbReference type="ARBA" id="ARBA00023163"/>
    </source>
</evidence>
<proteinExistence type="predicted"/>
<dbReference type="SMART" id="SM00871">
    <property type="entry name" value="AraC_E_bind"/>
    <property type="match status" value="1"/>
</dbReference>
<evidence type="ECO:0000313" key="5">
    <source>
        <dbReference type="EMBL" id="PWW81082.1"/>
    </source>
</evidence>
<dbReference type="InterPro" id="IPR018062">
    <property type="entry name" value="HTH_AraC-typ_CS"/>
</dbReference>
<keyword evidence="1" id="KW-0805">Transcription regulation</keyword>
<dbReference type="GO" id="GO:0003700">
    <property type="term" value="F:DNA-binding transcription factor activity"/>
    <property type="evidence" value="ECO:0007669"/>
    <property type="project" value="InterPro"/>
</dbReference>
<dbReference type="GO" id="GO:0043565">
    <property type="term" value="F:sequence-specific DNA binding"/>
    <property type="evidence" value="ECO:0007669"/>
    <property type="project" value="InterPro"/>
</dbReference>
<dbReference type="InterPro" id="IPR018060">
    <property type="entry name" value="HTH_AraC"/>
</dbReference>
<dbReference type="EMBL" id="PDNZ01000010">
    <property type="protein sequence ID" value="PWW81082.1"/>
    <property type="molecule type" value="Genomic_DNA"/>
</dbReference>
<evidence type="ECO:0000256" key="2">
    <source>
        <dbReference type="ARBA" id="ARBA00023125"/>
    </source>
</evidence>
<comment type="caution">
    <text evidence="5">The sequence shown here is derived from an EMBL/GenBank/DDBJ whole genome shotgun (WGS) entry which is preliminary data.</text>
</comment>
<dbReference type="Gene3D" id="3.20.80.10">
    <property type="entry name" value="Regulatory factor, effector binding domain"/>
    <property type="match status" value="1"/>
</dbReference>
<dbReference type="PROSITE" id="PS00041">
    <property type="entry name" value="HTH_ARAC_FAMILY_1"/>
    <property type="match status" value="1"/>
</dbReference>
<evidence type="ECO:0000259" key="4">
    <source>
        <dbReference type="PROSITE" id="PS01124"/>
    </source>
</evidence>
<dbReference type="InterPro" id="IPR011256">
    <property type="entry name" value="Reg_factor_effector_dom_sf"/>
</dbReference>
<keyword evidence="3" id="KW-0804">Transcription</keyword>
<dbReference type="InterPro" id="IPR009057">
    <property type="entry name" value="Homeodomain-like_sf"/>
</dbReference>
<gene>
    <name evidence="5" type="ORF">CR164_11890</name>
</gene>
<dbReference type="Pfam" id="PF06445">
    <property type="entry name" value="GyrI-like"/>
    <property type="match status" value="1"/>
</dbReference>
<accession>A0A317T306</accession>
<dbReference type="Pfam" id="PF12833">
    <property type="entry name" value="HTH_18"/>
    <property type="match status" value="1"/>
</dbReference>
<dbReference type="RefSeq" id="WP_110024220.1">
    <property type="nucleotide sequence ID" value="NZ_PDNZ01000010.1"/>
</dbReference>
<keyword evidence="2" id="KW-0238">DNA-binding</keyword>
<dbReference type="InterPro" id="IPR029442">
    <property type="entry name" value="GyrI-like"/>
</dbReference>
<protein>
    <submittedName>
        <fullName evidence="5">AraC family transcriptional regulator</fullName>
    </submittedName>
</protein>
<dbReference type="InterPro" id="IPR010499">
    <property type="entry name" value="AraC_E-bd"/>
</dbReference>
<dbReference type="Gene3D" id="1.10.10.60">
    <property type="entry name" value="Homeodomain-like"/>
    <property type="match status" value="2"/>
</dbReference>
<feature type="domain" description="HTH araC/xylS-type" evidence="4">
    <location>
        <begin position="23"/>
        <end position="122"/>
    </location>
</feature>
<organism evidence="5 6">
    <name type="scientific">Prosthecochloris marina</name>
    <dbReference type="NCBI Taxonomy" id="2017681"/>
    <lineage>
        <taxon>Bacteria</taxon>
        <taxon>Pseudomonadati</taxon>
        <taxon>Chlorobiota</taxon>
        <taxon>Chlorobiia</taxon>
        <taxon>Chlorobiales</taxon>
        <taxon>Chlorobiaceae</taxon>
        <taxon>Prosthecochloris</taxon>
    </lineage>
</organism>
<dbReference type="InterPro" id="IPR050908">
    <property type="entry name" value="SmbC-like"/>
</dbReference>
<dbReference type="InterPro" id="IPR020449">
    <property type="entry name" value="Tscrpt_reg_AraC-type_HTH"/>
</dbReference>
<reference evidence="6" key="1">
    <citation type="submission" date="2017-10" db="EMBL/GenBank/DDBJ databases">
        <authorList>
            <person name="Gaisin V.A."/>
            <person name="Rysina M.S."/>
            <person name="Grouzdev D.S."/>
        </authorList>
    </citation>
    <scope>NUCLEOTIDE SEQUENCE [LARGE SCALE GENOMIC DNA]</scope>
    <source>
        <strain evidence="6">V1</strain>
    </source>
</reference>
<dbReference type="PRINTS" id="PR00032">
    <property type="entry name" value="HTHARAC"/>
</dbReference>
<keyword evidence="6" id="KW-1185">Reference proteome</keyword>
<dbReference type="PROSITE" id="PS01124">
    <property type="entry name" value="HTH_ARAC_FAMILY_2"/>
    <property type="match status" value="1"/>
</dbReference>
<dbReference type="SMART" id="SM00342">
    <property type="entry name" value="HTH_ARAC"/>
    <property type="match status" value="1"/>
</dbReference>
<dbReference type="SUPFAM" id="SSF55136">
    <property type="entry name" value="Probable bacterial effector-binding domain"/>
    <property type="match status" value="1"/>
</dbReference>
<dbReference type="SUPFAM" id="SSF46689">
    <property type="entry name" value="Homeodomain-like"/>
    <property type="match status" value="2"/>
</dbReference>
<dbReference type="PANTHER" id="PTHR40055">
    <property type="entry name" value="TRANSCRIPTIONAL REGULATOR YGIV-RELATED"/>
    <property type="match status" value="1"/>
</dbReference>
<dbReference type="AlphaFoldDB" id="A0A317T306"/>
<evidence type="ECO:0000256" key="1">
    <source>
        <dbReference type="ARBA" id="ARBA00023015"/>
    </source>
</evidence>
<dbReference type="PANTHER" id="PTHR40055:SF1">
    <property type="entry name" value="TRANSCRIPTIONAL REGULATOR YGIV-RELATED"/>
    <property type="match status" value="1"/>
</dbReference>
<name>A0A317T306_9CHLB</name>
<sequence>MRESENKNNTAQSMRAEYISRINRVIDYIENHLDEDLTLGILADVACFSPFHFHRIFKACVGETLSRFINRVRVQKAAYQLSTNPEKTITEIAFDTGFSGSATFARSFKNYFGVSASQWRLNERQPDSKNRKTNSKNGNRVGKKCENIIQSSHYVDSVTRNLKWRIEMKKEKILGIEVKEMPSVYVAYVRHIGPYKGDSQLFEGLFTRLMNWAGPRGLCVPEAKIMAVYHDDPEVTEEDNLRVSACITVPEDTPVQGEVGKMKIDGGKFAVAGFELEGSHEYEEAWNMVIAEWLPESGLQPDDRLGYEVYHNNPEEHPEGHHIVDICLPVKPL</sequence>
<evidence type="ECO:0000313" key="6">
    <source>
        <dbReference type="Proteomes" id="UP000246278"/>
    </source>
</evidence>
<dbReference type="Proteomes" id="UP000246278">
    <property type="component" value="Unassembled WGS sequence"/>
</dbReference>
<dbReference type="OrthoDB" id="9816011at2"/>